<proteinExistence type="predicted"/>
<dbReference type="GeneID" id="80819295"/>
<gene>
    <name evidence="1" type="ORF">SAMN04487940_11147</name>
</gene>
<protein>
    <submittedName>
        <fullName evidence="1">Uncharacterized protein</fullName>
    </submittedName>
</protein>
<accession>A0A975WBT7</accession>
<comment type="caution">
    <text evidence="1">The sequence shown here is derived from an EMBL/GenBank/DDBJ whole genome shotgun (WGS) entry which is preliminary data.</text>
</comment>
<reference evidence="1 2" key="1">
    <citation type="submission" date="2016-10" db="EMBL/GenBank/DDBJ databases">
        <authorList>
            <person name="Varghese N."/>
            <person name="Submissions S."/>
        </authorList>
    </citation>
    <scope>NUCLEOTIDE SEQUENCE [LARGE SCALE GENOMIC DNA]</scope>
    <source>
        <strain evidence="1 2">FF3</strain>
    </source>
</reference>
<dbReference type="RefSeq" id="WP_074837339.1">
    <property type="nucleotide sequence ID" value="NZ_FNYY01000011.1"/>
</dbReference>
<evidence type="ECO:0000313" key="2">
    <source>
        <dbReference type="Proteomes" id="UP000182932"/>
    </source>
</evidence>
<dbReference type="AlphaFoldDB" id="A0A975WBT7"/>
<dbReference type="EMBL" id="FNYY01000011">
    <property type="protein sequence ID" value="SEJ82418.1"/>
    <property type="molecule type" value="Genomic_DNA"/>
</dbReference>
<evidence type="ECO:0000313" key="1">
    <source>
        <dbReference type="EMBL" id="SEJ82418.1"/>
    </source>
</evidence>
<name>A0A975WBT7_9RHOB</name>
<dbReference type="Proteomes" id="UP000182932">
    <property type="component" value="Unassembled WGS sequence"/>
</dbReference>
<organism evidence="1 2">
    <name type="scientific">Marinovum algicola</name>
    <dbReference type="NCBI Taxonomy" id="42444"/>
    <lineage>
        <taxon>Bacteria</taxon>
        <taxon>Pseudomonadati</taxon>
        <taxon>Pseudomonadota</taxon>
        <taxon>Alphaproteobacteria</taxon>
        <taxon>Rhodobacterales</taxon>
        <taxon>Roseobacteraceae</taxon>
        <taxon>Marinovum</taxon>
    </lineage>
</organism>
<keyword evidence="2" id="KW-1185">Reference proteome</keyword>
<sequence>MPQITAIIDALDVLETNVLLGHARHVDSETMSGLVEKGLLTRLDPEMTNAFGRDYAQTALGRRVTDALRRR</sequence>